<evidence type="ECO:0000259" key="11">
    <source>
        <dbReference type="Pfam" id="PF01370"/>
    </source>
</evidence>
<comment type="pathway">
    <text evidence="3 10">Carbohydrate metabolism; galactose metabolism.</text>
</comment>
<dbReference type="Proteomes" id="UP000006786">
    <property type="component" value="Unassembled WGS sequence"/>
</dbReference>
<proteinExistence type="inferred from homology"/>
<comment type="similarity">
    <text evidence="4 10">Belongs to the NAD(P)-dependent epimerase/dehydratase family.</text>
</comment>
<keyword evidence="7 10" id="KW-0520">NAD</keyword>
<dbReference type="CDD" id="cd05247">
    <property type="entry name" value="UDP_G4E_1_SDR_e"/>
    <property type="match status" value="1"/>
</dbReference>
<dbReference type="eggNOG" id="COG1087">
    <property type="taxonomic scope" value="Bacteria"/>
</dbReference>
<dbReference type="InterPro" id="IPR001509">
    <property type="entry name" value="Epimerase_deHydtase"/>
</dbReference>
<dbReference type="RefSeq" id="WP_008595272.1">
    <property type="nucleotide sequence ID" value="NZ_AMRM01000005.1"/>
</dbReference>
<dbReference type="EMBL" id="AMRM01000005">
    <property type="protein sequence ID" value="EKF19842.1"/>
    <property type="molecule type" value="Genomic_DNA"/>
</dbReference>
<evidence type="ECO:0000256" key="6">
    <source>
        <dbReference type="ARBA" id="ARBA00018569"/>
    </source>
</evidence>
<keyword evidence="8 10" id="KW-0413">Isomerase</keyword>
<evidence type="ECO:0000256" key="4">
    <source>
        <dbReference type="ARBA" id="ARBA00007637"/>
    </source>
</evidence>
<dbReference type="STRING" id="391937.NA2_05858"/>
<name>K2MR44_9HYPH</name>
<comment type="caution">
    <text evidence="12">The sequence shown here is derived from an EMBL/GenBank/DDBJ whole genome shotgun (WGS) entry which is preliminary data.</text>
</comment>
<evidence type="ECO:0000313" key="12">
    <source>
        <dbReference type="EMBL" id="EKF19842.1"/>
    </source>
</evidence>
<dbReference type="InterPro" id="IPR005886">
    <property type="entry name" value="UDP_G4E"/>
</dbReference>
<dbReference type="PATRIC" id="fig|391937.3.peg.1206"/>
<keyword evidence="9 10" id="KW-0119">Carbohydrate metabolism</keyword>
<keyword evidence="13" id="KW-1185">Reference proteome</keyword>
<dbReference type="NCBIfam" id="TIGR01179">
    <property type="entry name" value="galE"/>
    <property type="match status" value="1"/>
</dbReference>
<dbReference type="GO" id="GO:0003978">
    <property type="term" value="F:UDP-glucose 4-epimerase activity"/>
    <property type="evidence" value="ECO:0007669"/>
    <property type="project" value="UniProtKB-UniRule"/>
</dbReference>
<comment type="subunit">
    <text evidence="10">Homodimer.</text>
</comment>
<reference evidence="12 13" key="1">
    <citation type="journal article" date="2012" name="J. Bacteriol.">
        <title>Genome Sequence of Nitratireductor pacificus Type Strain pht-3B.</title>
        <authorList>
            <person name="Lai Q."/>
            <person name="Li G."/>
            <person name="Shao Z."/>
        </authorList>
    </citation>
    <scope>NUCLEOTIDE SEQUENCE [LARGE SCALE GENOMIC DNA]</scope>
    <source>
        <strain evidence="13">pht-3B</strain>
    </source>
</reference>
<dbReference type="PANTHER" id="PTHR43725:SF53">
    <property type="entry name" value="UDP-ARABINOSE 4-EPIMERASE 1"/>
    <property type="match status" value="1"/>
</dbReference>
<dbReference type="EC" id="5.1.3.2" evidence="5 10"/>
<comment type="cofactor">
    <cofactor evidence="2 10">
        <name>NAD(+)</name>
        <dbReference type="ChEBI" id="CHEBI:57540"/>
    </cofactor>
</comment>
<organism evidence="12 13">
    <name type="scientific">Nitratireductor pacificus pht-3B</name>
    <dbReference type="NCBI Taxonomy" id="391937"/>
    <lineage>
        <taxon>Bacteria</taxon>
        <taxon>Pseudomonadati</taxon>
        <taxon>Pseudomonadota</taxon>
        <taxon>Alphaproteobacteria</taxon>
        <taxon>Hyphomicrobiales</taxon>
        <taxon>Phyllobacteriaceae</taxon>
        <taxon>Nitratireductor</taxon>
    </lineage>
</organism>
<dbReference type="SUPFAM" id="SSF51735">
    <property type="entry name" value="NAD(P)-binding Rossmann-fold domains"/>
    <property type="match status" value="1"/>
</dbReference>
<gene>
    <name evidence="12" type="ORF">NA2_05858</name>
</gene>
<dbReference type="Gene3D" id="3.90.25.10">
    <property type="entry name" value="UDP-galactose 4-epimerase, domain 1"/>
    <property type="match status" value="1"/>
</dbReference>
<dbReference type="InterPro" id="IPR036291">
    <property type="entry name" value="NAD(P)-bd_dom_sf"/>
</dbReference>
<dbReference type="PANTHER" id="PTHR43725">
    <property type="entry name" value="UDP-GLUCOSE 4-EPIMERASE"/>
    <property type="match status" value="1"/>
</dbReference>
<evidence type="ECO:0000313" key="13">
    <source>
        <dbReference type="Proteomes" id="UP000006786"/>
    </source>
</evidence>
<evidence type="ECO:0000256" key="3">
    <source>
        <dbReference type="ARBA" id="ARBA00004947"/>
    </source>
</evidence>
<dbReference type="OrthoDB" id="9801785at2"/>
<evidence type="ECO:0000256" key="7">
    <source>
        <dbReference type="ARBA" id="ARBA00023027"/>
    </source>
</evidence>
<sequence length="329" mass="36022">MAVLVTGGAGYIGSHMVWELVDRGEQVVVVDRLSTGFDWAVAEAATLVVGDISDQALVEETIRQHEVDAIIHFAGSIIVPESVSDPLGYYLNNTVKSRDLIESAIRCGVKHFIFSSTAAVYGSPDSFPVDEGARLQPESPYGTSKMMTEMMLRDCAAAHDFAYTALRYFNVCGADPQMRTGQSTRGATHLIKVACEAATGKRPHMEVFGTDYDTPDGTCVRDYVHVSDLVNAHYLALRRMRAGGGSLVANCGYGRGYSVLEVIDAVKRVAGTEFEVRTGGRRPGDAVAIVAGAERCRRELSWQPRYDDLDQIVAHALGWEEQLKRRNRQ</sequence>
<evidence type="ECO:0000256" key="2">
    <source>
        <dbReference type="ARBA" id="ARBA00001911"/>
    </source>
</evidence>
<evidence type="ECO:0000256" key="5">
    <source>
        <dbReference type="ARBA" id="ARBA00013189"/>
    </source>
</evidence>
<evidence type="ECO:0000256" key="1">
    <source>
        <dbReference type="ARBA" id="ARBA00000083"/>
    </source>
</evidence>
<dbReference type="GO" id="GO:0033499">
    <property type="term" value="P:galactose catabolic process via UDP-galactose, Leloir pathway"/>
    <property type="evidence" value="ECO:0007669"/>
    <property type="project" value="TreeGrafter"/>
</dbReference>
<comment type="catalytic activity">
    <reaction evidence="1 10">
        <text>UDP-alpha-D-glucose = UDP-alpha-D-galactose</text>
        <dbReference type="Rhea" id="RHEA:22168"/>
        <dbReference type="ChEBI" id="CHEBI:58885"/>
        <dbReference type="ChEBI" id="CHEBI:66914"/>
        <dbReference type="EC" id="5.1.3.2"/>
    </reaction>
</comment>
<evidence type="ECO:0000256" key="8">
    <source>
        <dbReference type="ARBA" id="ARBA00023235"/>
    </source>
</evidence>
<dbReference type="Gene3D" id="3.40.50.720">
    <property type="entry name" value="NAD(P)-binding Rossmann-like Domain"/>
    <property type="match status" value="1"/>
</dbReference>
<protein>
    <recommendedName>
        <fullName evidence="6 10">UDP-glucose 4-epimerase</fullName>
        <ecNumber evidence="5 10">5.1.3.2</ecNumber>
    </recommendedName>
</protein>
<evidence type="ECO:0000256" key="10">
    <source>
        <dbReference type="RuleBase" id="RU366046"/>
    </source>
</evidence>
<dbReference type="UniPathway" id="UPA00214"/>
<accession>K2MR44</accession>
<evidence type="ECO:0000256" key="9">
    <source>
        <dbReference type="ARBA" id="ARBA00023277"/>
    </source>
</evidence>
<feature type="domain" description="NAD-dependent epimerase/dehydratase" evidence="11">
    <location>
        <begin position="3"/>
        <end position="252"/>
    </location>
</feature>
<dbReference type="Pfam" id="PF01370">
    <property type="entry name" value="Epimerase"/>
    <property type="match status" value="1"/>
</dbReference>
<dbReference type="AlphaFoldDB" id="K2MR44"/>